<name>A0ABU6SMG3_9FABA</name>
<reference evidence="1 2" key="1">
    <citation type="journal article" date="2023" name="Plants (Basel)">
        <title>Bridging the Gap: Combining Genomics and Transcriptomics Approaches to Understand Stylosanthes scabra, an Orphan Legume from the Brazilian Caatinga.</title>
        <authorList>
            <person name="Ferreira-Neto J.R.C."/>
            <person name="da Silva M.D."/>
            <person name="Binneck E."/>
            <person name="de Melo N.F."/>
            <person name="da Silva R.H."/>
            <person name="de Melo A.L.T.M."/>
            <person name="Pandolfi V."/>
            <person name="Bustamante F.O."/>
            <person name="Brasileiro-Vidal A.C."/>
            <person name="Benko-Iseppon A.M."/>
        </authorList>
    </citation>
    <scope>NUCLEOTIDE SEQUENCE [LARGE SCALE GENOMIC DNA]</scope>
    <source>
        <tissue evidence="1">Leaves</tissue>
    </source>
</reference>
<gene>
    <name evidence="1" type="ORF">PIB30_065734</name>
</gene>
<sequence length="261" mass="28554">MLSLLVASLSVSLLNSHPRLPYHSLLLAAAAATAVSSGVASKRLATIPSRVSAWRSLPRHHALPFSLGSLRTAIHGSFSWVRSLLKYLLIQEHIRDAIQRLGWQSMDYEFNEPEGIIFAHSRVQCMRNLCMRNSLCGVSRNPCQREWCTATSASGNGVVLFPLFLCYTIPARTGCGNKTAPFPLALVAGHSTVGIPHALRPRGLSAAETVLYGWVDETVFTQLSVIPADSLPELRQEVRLTKDVASERDYVVAGPSDRLPL</sequence>
<dbReference type="Proteomes" id="UP001341840">
    <property type="component" value="Unassembled WGS sequence"/>
</dbReference>
<accession>A0ABU6SMG3</accession>
<keyword evidence="2" id="KW-1185">Reference proteome</keyword>
<protein>
    <submittedName>
        <fullName evidence="1">Uncharacterized protein</fullName>
    </submittedName>
</protein>
<evidence type="ECO:0000313" key="1">
    <source>
        <dbReference type="EMBL" id="MED6137520.1"/>
    </source>
</evidence>
<organism evidence="1 2">
    <name type="scientific">Stylosanthes scabra</name>
    <dbReference type="NCBI Taxonomy" id="79078"/>
    <lineage>
        <taxon>Eukaryota</taxon>
        <taxon>Viridiplantae</taxon>
        <taxon>Streptophyta</taxon>
        <taxon>Embryophyta</taxon>
        <taxon>Tracheophyta</taxon>
        <taxon>Spermatophyta</taxon>
        <taxon>Magnoliopsida</taxon>
        <taxon>eudicotyledons</taxon>
        <taxon>Gunneridae</taxon>
        <taxon>Pentapetalae</taxon>
        <taxon>rosids</taxon>
        <taxon>fabids</taxon>
        <taxon>Fabales</taxon>
        <taxon>Fabaceae</taxon>
        <taxon>Papilionoideae</taxon>
        <taxon>50 kb inversion clade</taxon>
        <taxon>dalbergioids sensu lato</taxon>
        <taxon>Dalbergieae</taxon>
        <taxon>Pterocarpus clade</taxon>
        <taxon>Stylosanthes</taxon>
    </lineage>
</organism>
<evidence type="ECO:0000313" key="2">
    <source>
        <dbReference type="Proteomes" id="UP001341840"/>
    </source>
</evidence>
<proteinExistence type="predicted"/>
<dbReference type="EMBL" id="JASCZI010061074">
    <property type="protein sequence ID" value="MED6137520.1"/>
    <property type="molecule type" value="Genomic_DNA"/>
</dbReference>
<comment type="caution">
    <text evidence="1">The sequence shown here is derived from an EMBL/GenBank/DDBJ whole genome shotgun (WGS) entry which is preliminary data.</text>
</comment>